<dbReference type="InterPro" id="IPR011990">
    <property type="entry name" value="TPR-like_helical_dom_sf"/>
</dbReference>
<reference evidence="6 7" key="1">
    <citation type="submission" date="2020-03" db="EMBL/GenBank/DDBJ databases">
        <title>Whole genome shotgun sequence of Phytohabitans houttuyneae NBRC 108639.</title>
        <authorList>
            <person name="Komaki H."/>
            <person name="Tamura T."/>
        </authorList>
    </citation>
    <scope>NUCLEOTIDE SEQUENCE [LARGE SCALE GENOMIC DNA]</scope>
    <source>
        <strain evidence="6 7">NBRC 108639</strain>
    </source>
</reference>
<proteinExistence type="predicted"/>
<keyword evidence="4" id="KW-1133">Transmembrane helix</keyword>
<feature type="region of interest" description="Disordered" evidence="3">
    <location>
        <begin position="673"/>
        <end position="707"/>
    </location>
</feature>
<accession>A0A6V8KR94</accession>
<dbReference type="InterPro" id="IPR018392">
    <property type="entry name" value="LysM"/>
</dbReference>
<feature type="transmembrane region" description="Helical" evidence="4">
    <location>
        <begin position="12"/>
        <end position="32"/>
    </location>
</feature>
<evidence type="ECO:0000313" key="6">
    <source>
        <dbReference type="EMBL" id="GFJ84871.1"/>
    </source>
</evidence>
<sequence length="965" mass="100221">MFRAVAFLARLVRALLAFGVLAGFAVGVPWLLVASAGWPLDWIGWPHAGAFPGLTDLYGAVTSPWSDQMIVGLLASIGWVLWLQFLRDTAIEIIEASAPVSAARQGLPYAPAGRRGPIQWVAAVLVGAIVGAVLFDAARTVTGTTTGTADAAARNPAVAVAPAAPNALPAGYVITNAGPRSAVTVSADLITRITVVTTDAGDPDVPAWARDAPGGIHHVAKGDNLWDIAERKLGDPFRWREIYKLNRGHVQANGYALTDPDEIHVGWVLALPARQSAPAPAGPAPADPPPSNPAPGGSGATEPAPGGGPSAAPSTPPSTPPASATPAPNTAAPSTSASSTPAPSGPASSPSTSATPTDADSPGATTGEADAQPYADDTDTGITLPAEGWVSLGLAATIAAVAAMLRLQRRRRARLTFPAPVSTAPQPAPVPPSLARVDTIGSRHLGTNTEHRPAEPAPPAPIGLDANGAEVSLFDLPGTGLALHGDGAVPAARALLAAALSTGTTDTVDARPVVVTTADLLSRLLPEGAPAVGLDPDGTAFDGERLIVLADTAAAVTHAEEEMIGRRRLLDTFDADTITDLNARTDHAEIQPPYVLLVEATDRHAARLRAVAAHRAALDLHPVILGALDGFPTVDVDPDGAATSEEPSPVVRLSTIGAADLASVLGMLTDALARPEPGTDVDDPPTKPAPAAAPTEPAEPVPVQPGDGSALVRLRLLGPVTVATDTGPIATGMRSGSYTALALLAAHPAGRTLDQLAAALHPNTDKDIAVKRVRTDITTTRRVLRTSTGRDEPMFVVYDQTTGRYRLDPETVAVDLWQMLTAIDKANTAEDDTAALAALRQAADLYGGDFADGRDHTWAVDYATTYRHQILSVYARIAEILEADHPDQAVAALEQAVELDPVNEELYQRIMRIHGRQQRPDAVRRTLRRLEERLADLGDAEPSQATRRVAERQLRPAAPISGARP</sequence>
<dbReference type="GO" id="GO:0006355">
    <property type="term" value="P:regulation of DNA-templated transcription"/>
    <property type="evidence" value="ECO:0007669"/>
    <property type="project" value="TreeGrafter"/>
</dbReference>
<dbReference type="Gene3D" id="3.10.350.10">
    <property type="entry name" value="LysM domain"/>
    <property type="match status" value="1"/>
</dbReference>
<dbReference type="Gene3D" id="1.10.10.10">
    <property type="entry name" value="Winged helix-like DNA-binding domain superfamily/Winged helix DNA-binding domain"/>
    <property type="match status" value="1"/>
</dbReference>
<reference evidence="6 7" key="2">
    <citation type="submission" date="2020-03" db="EMBL/GenBank/DDBJ databases">
        <authorList>
            <person name="Ichikawa N."/>
            <person name="Kimura A."/>
            <person name="Kitahashi Y."/>
            <person name="Uohara A."/>
        </authorList>
    </citation>
    <scope>NUCLEOTIDE SEQUENCE [LARGE SCALE GENOMIC DNA]</scope>
    <source>
        <strain evidence="6 7">NBRC 108639</strain>
    </source>
</reference>
<dbReference type="Gene3D" id="1.25.40.10">
    <property type="entry name" value="Tetratricopeptide repeat domain"/>
    <property type="match status" value="1"/>
</dbReference>
<feature type="compositionally biased region" description="Low complexity" evidence="3">
    <location>
        <begin position="321"/>
        <end position="362"/>
    </location>
</feature>
<organism evidence="6 7">
    <name type="scientific">Phytohabitans houttuyneae</name>
    <dbReference type="NCBI Taxonomy" id="1076126"/>
    <lineage>
        <taxon>Bacteria</taxon>
        <taxon>Bacillati</taxon>
        <taxon>Actinomycetota</taxon>
        <taxon>Actinomycetes</taxon>
        <taxon>Micromonosporales</taxon>
        <taxon>Micromonosporaceae</taxon>
    </lineage>
</organism>
<feature type="compositionally biased region" description="Pro residues" evidence="3">
    <location>
        <begin position="280"/>
        <end position="293"/>
    </location>
</feature>
<feature type="region of interest" description="Disordered" evidence="3">
    <location>
        <begin position="938"/>
        <end position="965"/>
    </location>
</feature>
<keyword evidence="4" id="KW-0472">Membrane</keyword>
<dbReference type="SMART" id="SM01043">
    <property type="entry name" value="BTAD"/>
    <property type="match status" value="1"/>
</dbReference>
<keyword evidence="2" id="KW-0804">Transcription</keyword>
<evidence type="ECO:0000256" key="1">
    <source>
        <dbReference type="ARBA" id="ARBA00023015"/>
    </source>
</evidence>
<dbReference type="SUPFAM" id="SSF48452">
    <property type="entry name" value="TPR-like"/>
    <property type="match status" value="1"/>
</dbReference>
<dbReference type="GO" id="GO:0003677">
    <property type="term" value="F:DNA binding"/>
    <property type="evidence" value="ECO:0007669"/>
    <property type="project" value="TreeGrafter"/>
</dbReference>
<evidence type="ECO:0000256" key="3">
    <source>
        <dbReference type="SAM" id="MobiDB-lite"/>
    </source>
</evidence>
<dbReference type="Pfam" id="PF03704">
    <property type="entry name" value="BTAD"/>
    <property type="match status" value="1"/>
</dbReference>
<dbReference type="EMBL" id="BLPF01000004">
    <property type="protein sequence ID" value="GFJ84871.1"/>
    <property type="molecule type" value="Genomic_DNA"/>
</dbReference>
<name>A0A6V8KR94_9ACTN</name>
<dbReference type="InterPro" id="IPR036779">
    <property type="entry name" value="LysM_dom_sf"/>
</dbReference>
<protein>
    <recommendedName>
        <fullName evidence="5">LysM domain-containing protein</fullName>
    </recommendedName>
</protein>
<keyword evidence="1" id="KW-0805">Transcription regulation</keyword>
<gene>
    <name evidence="6" type="ORF">Phou_090510</name>
</gene>
<comment type="caution">
    <text evidence="6">The sequence shown here is derived from an EMBL/GenBank/DDBJ whole genome shotgun (WGS) entry which is preliminary data.</text>
</comment>
<keyword evidence="7" id="KW-1185">Reference proteome</keyword>
<evidence type="ECO:0000259" key="5">
    <source>
        <dbReference type="PROSITE" id="PS51782"/>
    </source>
</evidence>
<feature type="transmembrane region" description="Helical" evidence="4">
    <location>
        <begin position="118"/>
        <end position="135"/>
    </location>
</feature>
<dbReference type="CDD" id="cd00118">
    <property type="entry name" value="LysM"/>
    <property type="match status" value="1"/>
</dbReference>
<dbReference type="RefSeq" id="WP_173069649.1">
    <property type="nucleotide sequence ID" value="NZ_BAABGO010000035.1"/>
</dbReference>
<evidence type="ECO:0000313" key="7">
    <source>
        <dbReference type="Proteomes" id="UP000482800"/>
    </source>
</evidence>
<dbReference type="InterPro" id="IPR036388">
    <property type="entry name" value="WH-like_DNA-bd_sf"/>
</dbReference>
<evidence type="ECO:0000256" key="2">
    <source>
        <dbReference type="ARBA" id="ARBA00023163"/>
    </source>
</evidence>
<dbReference type="PANTHER" id="PTHR35807:SF1">
    <property type="entry name" value="TRANSCRIPTIONAL REGULATOR REDD"/>
    <property type="match status" value="1"/>
</dbReference>
<dbReference type="AlphaFoldDB" id="A0A6V8KR94"/>
<feature type="region of interest" description="Disordered" evidence="3">
    <location>
        <begin position="276"/>
        <end position="380"/>
    </location>
</feature>
<keyword evidence="4" id="KW-0812">Transmembrane</keyword>
<dbReference type="Proteomes" id="UP000482800">
    <property type="component" value="Unassembled WGS sequence"/>
</dbReference>
<feature type="domain" description="LysM" evidence="5">
    <location>
        <begin position="215"/>
        <end position="271"/>
    </location>
</feature>
<dbReference type="InterPro" id="IPR005158">
    <property type="entry name" value="BTAD"/>
</dbReference>
<dbReference type="InterPro" id="IPR051677">
    <property type="entry name" value="AfsR-DnrI-RedD_regulator"/>
</dbReference>
<feature type="transmembrane region" description="Helical" evidence="4">
    <location>
        <begin position="69"/>
        <end position="86"/>
    </location>
</feature>
<evidence type="ECO:0000256" key="4">
    <source>
        <dbReference type="SAM" id="Phobius"/>
    </source>
</evidence>
<dbReference type="PANTHER" id="PTHR35807">
    <property type="entry name" value="TRANSCRIPTIONAL REGULATOR REDD-RELATED"/>
    <property type="match status" value="1"/>
</dbReference>
<dbReference type="PROSITE" id="PS51782">
    <property type="entry name" value="LYSM"/>
    <property type="match status" value="1"/>
</dbReference>